<reference evidence="3 4" key="1">
    <citation type="submission" date="2019-08" db="EMBL/GenBank/DDBJ databases">
        <authorList>
            <person name="Toschakov S.V."/>
        </authorList>
    </citation>
    <scope>NUCLEOTIDE SEQUENCE [LARGE SCALE GENOMIC DNA]</scope>
    <source>
        <strain evidence="3 4">3753O</strain>
    </source>
</reference>
<evidence type="ECO:0000313" key="4">
    <source>
        <dbReference type="Proteomes" id="UP000326331"/>
    </source>
</evidence>
<keyword evidence="4" id="KW-1185">Reference proteome</keyword>
<dbReference type="InterPro" id="IPR036661">
    <property type="entry name" value="Luciferase-like_sf"/>
</dbReference>
<evidence type="ECO:0000259" key="2">
    <source>
        <dbReference type="Pfam" id="PF00296"/>
    </source>
</evidence>
<gene>
    <name evidence="3" type="ORF">Tbon_11710</name>
</gene>
<evidence type="ECO:0000313" key="3">
    <source>
        <dbReference type="EMBL" id="QFG03925.1"/>
    </source>
</evidence>
<keyword evidence="1" id="KW-0560">Oxidoreductase</keyword>
<dbReference type="PANTHER" id="PTHR43244">
    <property type="match status" value="1"/>
</dbReference>
<evidence type="ECO:0000256" key="1">
    <source>
        <dbReference type="ARBA" id="ARBA00023002"/>
    </source>
</evidence>
<dbReference type="EMBL" id="CP042829">
    <property type="protein sequence ID" value="QFG03925.1"/>
    <property type="molecule type" value="Genomic_DNA"/>
</dbReference>
<dbReference type="Pfam" id="PF00296">
    <property type="entry name" value="Bac_luciferase"/>
    <property type="match status" value="1"/>
</dbReference>
<protein>
    <submittedName>
        <fullName evidence="3">LLM class flavin-dependent oxidoreductase</fullName>
    </submittedName>
</protein>
<feature type="domain" description="Luciferase-like" evidence="2">
    <location>
        <begin position="17"/>
        <end position="276"/>
    </location>
</feature>
<organism evidence="3 4">
    <name type="scientific">Tepidiforma bonchosmolovskayae</name>
    <dbReference type="NCBI Taxonomy" id="2601677"/>
    <lineage>
        <taxon>Bacteria</taxon>
        <taxon>Bacillati</taxon>
        <taxon>Chloroflexota</taxon>
        <taxon>Tepidiformia</taxon>
        <taxon>Tepidiformales</taxon>
        <taxon>Tepidiformaceae</taxon>
        <taxon>Tepidiforma</taxon>
    </lineage>
</organism>
<sequence length="301" mass="32824">MQKPAVALAAAVGRRKWTVETAKQLEAAGFAGIYCASFGDGMGLCLSIAHATSTIKFGTSIIPIYYRVPFDLAQSAAYIHEISDGRFYLGIGVSHEPANQRIGAKTGKPLSDMRRYVEAMRAAAPQVGPLPPIVLATLRKKMVELAVEIAEGAVWANAARSHMPDSLSHIPQEKREGDFFIGDMIPMCIDDEDPAAAANVMKRVLTGYVMLPNYRNYWKEAGYVEEMEAIEAALARGDREALPGLMSDRWLADCTLFGTRKQVFEGLEQWYAVGVKTPIVVPSSTKGGQVKAFEELFAAFA</sequence>
<dbReference type="InterPro" id="IPR050564">
    <property type="entry name" value="F420-G6PD/mer"/>
</dbReference>
<accession>A0ABX6C6R6</accession>
<dbReference type="Proteomes" id="UP000326331">
    <property type="component" value="Chromosome"/>
</dbReference>
<dbReference type="InterPro" id="IPR011251">
    <property type="entry name" value="Luciferase-like_dom"/>
</dbReference>
<dbReference type="RefSeq" id="WP_158067871.1">
    <property type="nucleotide sequence ID" value="NZ_CP042829.1"/>
</dbReference>
<reference evidence="3 4" key="2">
    <citation type="submission" date="2019-10" db="EMBL/GenBank/DDBJ databases">
        <title>Thermopilla bonchosmolovskayae gen. nov., sp. nov., a moderately thermophilic Chloroflexi bacterium from a Chukotka hot spring (Arctic, Russia), representing a novel classis Thermopillaia, which include previously uncultivated lineage OLB14.</title>
        <authorList>
            <person name="Kochetkova T.V."/>
            <person name="Zayulina K.S."/>
            <person name="Zhigarkov V.S."/>
            <person name="Minaev N.V."/>
            <person name="Novikov A."/>
            <person name="Toshchakov S.V."/>
            <person name="Elcheninov A.G."/>
            <person name="Kublanov I.V."/>
        </authorList>
    </citation>
    <scope>NUCLEOTIDE SEQUENCE [LARGE SCALE GENOMIC DNA]</scope>
    <source>
        <strain evidence="3 4">3753O</strain>
    </source>
</reference>
<dbReference type="PANTHER" id="PTHR43244:SF1">
    <property type="entry name" value="5,10-METHYLENETETRAHYDROMETHANOPTERIN REDUCTASE"/>
    <property type="match status" value="1"/>
</dbReference>
<proteinExistence type="predicted"/>
<dbReference type="Gene3D" id="3.20.20.30">
    <property type="entry name" value="Luciferase-like domain"/>
    <property type="match status" value="1"/>
</dbReference>
<name>A0ABX6C6R6_9CHLR</name>
<dbReference type="SUPFAM" id="SSF51679">
    <property type="entry name" value="Bacterial luciferase-like"/>
    <property type="match status" value="1"/>
</dbReference>